<evidence type="ECO:0000313" key="6">
    <source>
        <dbReference type="Proteomes" id="UP000298324"/>
    </source>
</evidence>
<keyword evidence="5" id="KW-0624">Polysaccharide degradation</keyword>
<dbReference type="Pfam" id="PF02368">
    <property type="entry name" value="Big_2"/>
    <property type="match status" value="1"/>
</dbReference>
<feature type="domain" description="SLH" evidence="4">
    <location>
        <begin position="734"/>
        <end position="797"/>
    </location>
</feature>
<dbReference type="GO" id="GO:0045493">
    <property type="term" value="P:xylan catabolic process"/>
    <property type="evidence" value="ECO:0007669"/>
    <property type="project" value="UniProtKB-KW"/>
</dbReference>
<dbReference type="InterPro" id="IPR008930">
    <property type="entry name" value="Terpenoid_cyclase/PrenylTrfase"/>
</dbReference>
<dbReference type="InterPro" id="IPR027954">
    <property type="entry name" value="Transcobalamin-like_C"/>
</dbReference>
<comment type="caution">
    <text evidence="5">The sequence shown here is derived from an EMBL/GenBank/DDBJ whole genome shotgun (WGS) entry which is preliminary data.</text>
</comment>
<dbReference type="Pfam" id="PF00395">
    <property type="entry name" value="SLH"/>
    <property type="match status" value="3"/>
</dbReference>
<evidence type="ECO:0000256" key="3">
    <source>
        <dbReference type="SAM" id="SignalP"/>
    </source>
</evidence>
<dbReference type="SUPFAM" id="SSF48239">
    <property type="entry name" value="Terpenoid cyclases/Protein prenyltransferases"/>
    <property type="match status" value="1"/>
</dbReference>
<keyword evidence="3" id="KW-0732">Signal</keyword>
<dbReference type="EMBL" id="QFGA01000001">
    <property type="protein sequence ID" value="TEB07823.1"/>
    <property type="molecule type" value="Genomic_DNA"/>
</dbReference>
<keyword evidence="6" id="KW-1185">Reference proteome</keyword>
<dbReference type="Proteomes" id="UP000298324">
    <property type="component" value="Unassembled WGS sequence"/>
</dbReference>
<dbReference type="Gene3D" id="2.60.40.1080">
    <property type="match status" value="1"/>
</dbReference>
<proteinExistence type="predicted"/>
<keyword evidence="1" id="KW-0677">Repeat</keyword>
<dbReference type="PROSITE" id="PS51272">
    <property type="entry name" value="SLH"/>
    <property type="match status" value="3"/>
</dbReference>
<keyword evidence="5" id="KW-0119">Carbohydrate metabolism</keyword>
<dbReference type="Pfam" id="PF14478">
    <property type="entry name" value="DUF4430"/>
    <property type="match status" value="1"/>
</dbReference>
<dbReference type="SMART" id="SM00635">
    <property type="entry name" value="BID_2"/>
    <property type="match status" value="1"/>
</dbReference>
<feature type="signal peptide" evidence="3">
    <location>
        <begin position="1"/>
        <end position="33"/>
    </location>
</feature>
<dbReference type="EC" id="3.2.1.8" evidence="5"/>
<name>A0A4Y7RGB3_9FIRM</name>
<dbReference type="PANTHER" id="PTHR43308:SF5">
    <property type="entry name" value="S-LAYER PROTEIN _ PEPTIDOGLYCAN ENDO-BETA-N-ACETYLGLUCOSAMINIDASE"/>
    <property type="match status" value="1"/>
</dbReference>
<feature type="domain" description="SLH" evidence="4">
    <location>
        <begin position="799"/>
        <end position="858"/>
    </location>
</feature>
<evidence type="ECO:0000256" key="2">
    <source>
        <dbReference type="SAM" id="MobiDB-lite"/>
    </source>
</evidence>
<dbReference type="Gene3D" id="1.50.10.20">
    <property type="match status" value="1"/>
</dbReference>
<evidence type="ECO:0000256" key="1">
    <source>
        <dbReference type="ARBA" id="ARBA00022737"/>
    </source>
</evidence>
<dbReference type="InterPro" id="IPR051465">
    <property type="entry name" value="Cell_Envelope_Struct_Comp"/>
</dbReference>
<dbReference type="Gene3D" id="2.170.130.30">
    <property type="match status" value="1"/>
</dbReference>
<dbReference type="InterPro" id="IPR003343">
    <property type="entry name" value="Big_2"/>
</dbReference>
<evidence type="ECO:0000313" key="5">
    <source>
        <dbReference type="EMBL" id="TEB07823.1"/>
    </source>
</evidence>
<feature type="domain" description="SLH" evidence="4">
    <location>
        <begin position="866"/>
        <end position="928"/>
    </location>
</feature>
<gene>
    <name evidence="5" type="primary">xynA1_6</name>
    <name evidence="5" type="ORF">Psch_01378</name>
</gene>
<accession>A0A4Y7RGB3</accession>
<dbReference type="PANTHER" id="PTHR43308">
    <property type="entry name" value="OUTER MEMBRANE PROTEIN ALPHA-RELATED"/>
    <property type="match status" value="1"/>
</dbReference>
<protein>
    <submittedName>
        <fullName evidence="5">Endo-1,4-beta-xylanase A</fullName>
        <ecNumber evidence="5">3.2.1.8</ecNumber>
    </submittedName>
</protein>
<dbReference type="SUPFAM" id="SSF49373">
    <property type="entry name" value="Invasin/intimin cell-adhesion fragments"/>
    <property type="match status" value="1"/>
</dbReference>
<evidence type="ECO:0000259" key="4">
    <source>
        <dbReference type="PROSITE" id="PS51272"/>
    </source>
</evidence>
<feature type="region of interest" description="Disordered" evidence="2">
    <location>
        <begin position="517"/>
        <end position="540"/>
    </location>
</feature>
<keyword evidence="5" id="KW-0326">Glycosidase</keyword>
<dbReference type="GO" id="GO:0031176">
    <property type="term" value="F:endo-1,4-beta-xylanase activity"/>
    <property type="evidence" value="ECO:0007669"/>
    <property type="project" value="UniProtKB-EC"/>
</dbReference>
<sequence length="928" mass="98514">MYTRGNKMFKKPSLWLTVLMTIMLLIPVVSANAAGGAGSPANCAVQFLYNDYTTNGINNSDAGVGSYALFVLTQADVDVSTWEYNGENLKDAVISAISGDITNAADPSKASAKLLAQDLAAAKALGRDDLADQLVQILQNRQSSAGFDSNLYSDIPAYDLLGRVDSVGEINIDYAKDCILGSQNTTAGDQNYGSFGGTFGGIFYPDFMTTAEAVRALNYLDPGKSDSQTQNAINDGCSWMKNQQQADGSFNVGGWDDPVIDTSEVIVTLKVRGLDPASWESSGGKTPVDYMMNNALNDDGSFGTSKNGMDAIWALSAYNLLDTQFYLDPSSATLKVGDTKQLEAVWQNTYGTADVTQYAQWSVADSSIAGVDSSGLVTALKAGQTVVNAVYGGLTASADLTVNSSGGNSGTEKTVGLAVVGVNGELLYGPSDVAVAETNKWGLTALGALDASGISYQTSSWSYGYLVNSIGGQANSGMAGWMYVVNGSSPSVGADKYNIKNNDKIIFYYSKSMNQQPPKWDELGKQTSSGGSGDQSTNLPAPVSDTVLNTAIQKAYAAGLVALQADDTQTSLALSKDQLTKIINTDKPLAVTVQGVQFVLSTDSLKVPELTSASTVQLQLTAQKLSSKDAQSLMESFGVKFRLAGDIYELNVLAVNEDGTQQKIEQFPGCTVLLPVPEDLRETAADGKLMAYRYNEDSKMWEEVGGTYDPDSNTITFKTEHFSKYALMESISPLEVKSFKDIAGHWAQKEIEFMAAKGYVAGVGDNEFAPEVTVTRAEFAAILVRMTGLTADPGGADRFSDVPAGAWYRGTVGAATNAGLINGTSENSFAPDEPVTREQMAAMIIRLMAKNGLDMTLSDADAAELLGGFNDAADISPWACLPVALVVRDGLMLGRENGQFMPLGNATRAEATVMLYRVLQKLQQAGTL</sequence>
<keyword evidence="5" id="KW-0858">Xylan degradation</keyword>
<feature type="chain" id="PRO_5021254938" evidence="3">
    <location>
        <begin position="34"/>
        <end position="928"/>
    </location>
</feature>
<organism evidence="5 6">
    <name type="scientific">Pelotomaculum schinkii</name>
    <dbReference type="NCBI Taxonomy" id="78350"/>
    <lineage>
        <taxon>Bacteria</taxon>
        <taxon>Bacillati</taxon>
        <taxon>Bacillota</taxon>
        <taxon>Clostridia</taxon>
        <taxon>Eubacteriales</taxon>
        <taxon>Desulfotomaculaceae</taxon>
        <taxon>Pelotomaculum</taxon>
    </lineage>
</organism>
<keyword evidence="5" id="KW-0378">Hydrolase</keyword>
<dbReference type="InterPro" id="IPR008964">
    <property type="entry name" value="Invasin/intimin_cell_adhesion"/>
</dbReference>
<reference evidence="5 6" key="1">
    <citation type="journal article" date="2018" name="Environ. Microbiol.">
        <title>Novel energy conservation strategies and behaviour of Pelotomaculum schinkii driving syntrophic propionate catabolism.</title>
        <authorList>
            <person name="Hidalgo-Ahumada C.A.P."/>
            <person name="Nobu M.K."/>
            <person name="Narihiro T."/>
            <person name="Tamaki H."/>
            <person name="Liu W.T."/>
            <person name="Kamagata Y."/>
            <person name="Stams A.J.M."/>
            <person name="Imachi H."/>
            <person name="Sousa D.Z."/>
        </authorList>
    </citation>
    <scope>NUCLEOTIDE SEQUENCE [LARGE SCALE GENOMIC DNA]</scope>
    <source>
        <strain evidence="5 6">HH</strain>
    </source>
</reference>
<dbReference type="AlphaFoldDB" id="A0A4Y7RGB3"/>
<dbReference type="InterPro" id="IPR001119">
    <property type="entry name" value="SLH_dom"/>
</dbReference>